<sequence length="202" mass="23502">MVHDTLSLFSQRLLNLELKAGTRVEEDVQRQLVHLRKLIDDAYTDNPELKTLNRIISDLNMWKSFDDNIPKDNQDGKDSGVSIESKEALILSKYPVLQDAYNNLAKLSTMDIPKLVNYIETSQDKTHDLFNDLCIMSERKVSVEAIAQNFHILVVKNMIVLEKYIALMQRENEFWATVETRLTLLNQKILKSEESKRIMNKY</sequence>
<keyword evidence="2" id="KW-1185">Reference proteome</keyword>
<dbReference type="Proteomes" id="UP001497600">
    <property type="component" value="Chromosome H"/>
</dbReference>
<evidence type="ECO:0000313" key="2">
    <source>
        <dbReference type="Proteomes" id="UP001497600"/>
    </source>
</evidence>
<dbReference type="EMBL" id="OZ004260">
    <property type="protein sequence ID" value="CAK7922351.1"/>
    <property type="molecule type" value="Genomic_DNA"/>
</dbReference>
<protein>
    <submittedName>
        <fullName evidence="1">Uncharacterized protein</fullName>
    </submittedName>
</protein>
<evidence type="ECO:0000313" key="1">
    <source>
        <dbReference type="EMBL" id="CAK7922351.1"/>
    </source>
</evidence>
<organism evidence="1 2">
    <name type="scientific">[Candida] anglica</name>
    <dbReference type="NCBI Taxonomy" id="148631"/>
    <lineage>
        <taxon>Eukaryota</taxon>
        <taxon>Fungi</taxon>
        <taxon>Dikarya</taxon>
        <taxon>Ascomycota</taxon>
        <taxon>Saccharomycotina</taxon>
        <taxon>Pichiomycetes</taxon>
        <taxon>Debaryomycetaceae</taxon>
        <taxon>Kurtzmaniella</taxon>
    </lineage>
</organism>
<gene>
    <name evidence="1" type="ORF">CAAN4_H25686</name>
</gene>
<accession>A0ABP0EN61</accession>
<proteinExistence type="predicted"/>
<reference evidence="1 2" key="1">
    <citation type="submission" date="2024-01" db="EMBL/GenBank/DDBJ databases">
        <authorList>
            <consortium name="Genoscope - CEA"/>
            <person name="William W."/>
        </authorList>
    </citation>
    <scope>NUCLEOTIDE SEQUENCE [LARGE SCALE GENOMIC DNA]</scope>
    <source>
        <strain evidence="1 2">29B2s-10</strain>
    </source>
</reference>
<name>A0ABP0EN61_9ASCO</name>